<evidence type="ECO:0000256" key="2">
    <source>
        <dbReference type="SAM" id="MobiDB-lite"/>
    </source>
</evidence>
<proteinExistence type="predicted"/>
<dbReference type="PANTHER" id="PTHR10039:SF14">
    <property type="entry name" value="NACHT DOMAIN-CONTAINING PROTEIN"/>
    <property type="match status" value="1"/>
</dbReference>
<feature type="compositionally biased region" description="Polar residues" evidence="2">
    <location>
        <begin position="55"/>
        <end position="107"/>
    </location>
</feature>
<sequence>MPNKLFAPKRRQSGLSLAAENPASSVKKPRPSPDLGAVDSPILTTPPEALIEGVLTSSLRPGTSPDESTPRSSSPGSPQPHIHQSTSDFGQPGINTSPHLSSSTLYQRPSRENAEVSSDKKTKAAGVGWRALEKAMRALHISAEAIPPVHSAVGGFVACLDHFEAARRNREEYDQVVAELGDMATYLSQYLNSPRSQVLTERIAEIAEMIETEIEDVHRLRDWSKATQVLKAMDLEQDLVRRFRRIGELFRRIQMETSMSEWSAIKEALVNKRLEKLKPVMLAQYNSRIADAIGRRSCTDDTRQEILSEIEQWCDDPNGSVFYWMNGMAGTGKTTIAYTLSNKLAARGQLGASFFCTVASDKCRDASNIIPTVAYQLARQSTPYRAALTEGLELESEATDLSISEQLKYLLVNPLKTGRNKLARNLVIVIDALDECRENTMVRVLLNCLFDSAGQLPIKCFITSRPEPGIYERLAAQSDDIRSVLHLHEVSQESVQQDIRMYLREGLTLIEPSDEEVERLTALSGRLFIYAATAVRYIAPDDPSVNSNARLKTMLDMNSTSTKKQSAIDALYSAILTGAVANSEPEERDSIMWVVWATVCSRHPVSFDGLVVLAGIGDEAAARASLASLRSLLHVSLTNNTVSTFHASFPQFILDQIRSGDFSCQLNYVNHTSAVRCLRVFNTQPSCTPRPDKPMPPYLTFAGLNWSGFLDSEFHTDPEELYGELREFFTNQFDNWAFLPHGEPQDIANSMGQLLLWLMNQNVVDEPLRRAAQNTFYYGRANEVGRQLLRQEAMKRRANISGEPTNKCWIWDDIGSTAVFRILKDNPLSRQ</sequence>
<dbReference type="Pfam" id="PF24883">
    <property type="entry name" value="NPHP3_N"/>
    <property type="match status" value="1"/>
</dbReference>
<dbReference type="EMBL" id="CAJNJQ010000264">
    <property type="protein sequence ID" value="CAE7066551.1"/>
    <property type="molecule type" value="Genomic_DNA"/>
</dbReference>
<dbReference type="InterPro" id="IPR056884">
    <property type="entry name" value="NPHP3-like_N"/>
</dbReference>
<feature type="region of interest" description="Disordered" evidence="2">
    <location>
        <begin position="1"/>
        <end position="125"/>
    </location>
</feature>
<keyword evidence="1" id="KW-0677">Repeat</keyword>
<dbReference type="AlphaFoldDB" id="A0A8H3HRZ8"/>
<protein>
    <recommendedName>
        <fullName evidence="3">NACHT domain-containing protein</fullName>
    </recommendedName>
</protein>
<evidence type="ECO:0000313" key="4">
    <source>
        <dbReference type="EMBL" id="CAE7066551.1"/>
    </source>
</evidence>
<evidence type="ECO:0000256" key="1">
    <source>
        <dbReference type="ARBA" id="ARBA00022737"/>
    </source>
</evidence>
<reference evidence="4" key="1">
    <citation type="submission" date="2021-01" db="EMBL/GenBank/DDBJ databases">
        <authorList>
            <person name="Kaushik A."/>
        </authorList>
    </citation>
    <scope>NUCLEOTIDE SEQUENCE</scope>
    <source>
        <strain evidence="4">AG5</strain>
    </source>
</reference>
<name>A0A8H3HRZ8_9AGAM</name>
<feature type="domain" description="NACHT" evidence="3">
    <location>
        <begin position="321"/>
        <end position="466"/>
    </location>
</feature>
<dbReference type="Proteomes" id="UP000663827">
    <property type="component" value="Unassembled WGS sequence"/>
</dbReference>
<comment type="caution">
    <text evidence="4">The sequence shown here is derived from an EMBL/GenBank/DDBJ whole genome shotgun (WGS) entry which is preliminary data.</text>
</comment>
<feature type="compositionally biased region" description="Basic and acidic residues" evidence="2">
    <location>
        <begin position="109"/>
        <end position="122"/>
    </location>
</feature>
<dbReference type="InterPro" id="IPR007111">
    <property type="entry name" value="NACHT_NTPase"/>
</dbReference>
<dbReference type="PANTHER" id="PTHR10039">
    <property type="entry name" value="AMELOGENIN"/>
    <property type="match status" value="1"/>
</dbReference>
<accession>A0A8H3HRZ8</accession>
<dbReference type="SUPFAM" id="SSF52540">
    <property type="entry name" value="P-loop containing nucleoside triphosphate hydrolases"/>
    <property type="match status" value="1"/>
</dbReference>
<evidence type="ECO:0000259" key="3">
    <source>
        <dbReference type="PROSITE" id="PS50837"/>
    </source>
</evidence>
<dbReference type="InterPro" id="IPR027417">
    <property type="entry name" value="P-loop_NTPase"/>
</dbReference>
<evidence type="ECO:0000313" key="5">
    <source>
        <dbReference type="Proteomes" id="UP000663827"/>
    </source>
</evidence>
<dbReference type="PROSITE" id="PS50837">
    <property type="entry name" value="NACHT"/>
    <property type="match status" value="1"/>
</dbReference>
<organism evidence="4 5">
    <name type="scientific">Rhizoctonia solani</name>
    <dbReference type="NCBI Taxonomy" id="456999"/>
    <lineage>
        <taxon>Eukaryota</taxon>
        <taxon>Fungi</taxon>
        <taxon>Dikarya</taxon>
        <taxon>Basidiomycota</taxon>
        <taxon>Agaricomycotina</taxon>
        <taxon>Agaricomycetes</taxon>
        <taxon>Cantharellales</taxon>
        <taxon>Ceratobasidiaceae</taxon>
        <taxon>Rhizoctonia</taxon>
    </lineage>
</organism>
<dbReference type="Gene3D" id="3.40.50.300">
    <property type="entry name" value="P-loop containing nucleotide triphosphate hydrolases"/>
    <property type="match status" value="1"/>
</dbReference>
<gene>
    <name evidence="4" type="ORF">RDB_LOCUS12100</name>
</gene>